<evidence type="ECO:0000313" key="3">
    <source>
        <dbReference type="Proteomes" id="UP000320593"/>
    </source>
</evidence>
<feature type="signal peptide" evidence="1">
    <location>
        <begin position="1"/>
        <end position="31"/>
    </location>
</feature>
<dbReference type="AlphaFoldDB" id="A0A562THS0"/>
<evidence type="ECO:0000256" key="1">
    <source>
        <dbReference type="SAM" id="SignalP"/>
    </source>
</evidence>
<keyword evidence="3" id="KW-1185">Reference proteome</keyword>
<dbReference type="Proteomes" id="UP000320593">
    <property type="component" value="Unassembled WGS sequence"/>
</dbReference>
<name>A0A562THS0_9HYPH</name>
<keyword evidence="1" id="KW-0732">Signal</keyword>
<proteinExistence type="predicted"/>
<sequence length="122" mass="12885">MSGAAKFMLKVRKLIAFSAVALAFQIAGAHAFEITSDQTREADGGAFVYDGHVEIVLEPDEDFEISADAIVEDGENAHYSGEVVIDLEGAHVQADAASLIPLANGGYKITSQKVTLETGEDS</sequence>
<protein>
    <recommendedName>
        <fullName evidence="4">Lipopolysaccharide export system protein LptA</fullName>
    </recommendedName>
</protein>
<evidence type="ECO:0008006" key="4">
    <source>
        <dbReference type="Google" id="ProtNLM"/>
    </source>
</evidence>
<reference evidence="2 3" key="1">
    <citation type="submission" date="2019-07" db="EMBL/GenBank/DDBJ databases">
        <title>Genomic Encyclopedia of Archaeal and Bacterial Type Strains, Phase II (KMG-II): from individual species to whole genera.</title>
        <authorList>
            <person name="Goeker M."/>
        </authorList>
    </citation>
    <scope>NUCLEOTIDE SEQUENCE [LARGE SCALE GENOMIC DNA]</scope>
    <source>
        <strain evidence="2 3">ATCC BAA-252</strain>
    </source>
</reference>
<organism evidence="2 3">
    <name type="scientific">Roseibium hamelinense</name>
    <dbReference type="NCBI Taxonomy" id="150831"/>
    <lineage>
        <taxon>Bacteria</taxon>
        <taxon>Pseudomonadati</taxon>
        <taxon>Pseudomonadota</taxon>
        <taxon>Alphaproteobacteria</taxon>
        <taxon>Hyphomicrobiales</taxon>
        <taxon>Stappiaceae</taxon>
        <taxon>Roseibium</taxon>
    </lineage>
</organism>
<accession>A0A562THS0</accession>
<comment type="caution">
    <text evidence="2">The sequence shown here is derived from an EMBL/GenBank/DDBJ whole genome shotgun (WGS) entry which is preliminary data.</text>
</comment>
<gene>
    <name evidence="2" type="ORF">JM93_00784</name>
</gene>
<evidence type="ECO:0000313" key="2">
    <source>
        <dbReference type="EMBL" id="TWI93229.1"/>
    </source>
</evidence>
<dbReference type="EMBL" id="VLLF01000001">
    <property type="protein sequence ID" value="TWI93229.1"/>
    <property type="molecule type" value="Genomic_DNA"/>
</dbReference>
<feature type="chain" id="PRO_5021898085" description="Lipopolysaccharide export system protein LptA" evidence="1">
    <location>
        <begin position="32"/>
        <end position="122"/>
    </location>
</feature>